<dbReference type="Gene3D" id="3.30.43.10">
    <property type="entry name" value="Uridine Diphospho-n-acetylenolpyruvylglucosamine Reductase, domain 2"/>
    <property type="match status" value="1"/>
</dbReference>
<dbReference type="Pfam" id="PF03450">
    <property type="entry name" value="CO_deh_flav_C"/>
    <property type="match status" value="1"/>
</dbReference>
<feature type="domain" description="2Fe-2S ferredoxin-type" evidence="7">
    <location>
        <begin position="1"/>
        <end position="77"/>
    </location>
</feature>
<keyword evidence="3" id="KW-0274">FAD</keyword>
<dbReference type="SUPFAM" id="SSF55447">
    <property type="entry name" value="CO dehydrogenase flavoprotein C-terminal domain-like"/>
    <property type="match status" value="1"/>
</dbReference>
<dbReference type="AlphaFoldDB" id="A0A1B2I7G8"/>
<dbReference type="SUPFAM" id="SSF47741">
    <property type="entry name" value="CO dehydrogenase ISP C-domain like"/>
    <property type="match status" value="1"/>
</dbReference>
<evidence type="ECO:0000256" key="2">
    <source>
        <dbReference type="ARBA" id="ARBA00022723"/>
    </source>
</evidence>
<proteinExistence type="predicted"/>
<evidence type="ECO:0000313" key="10">
    <source>
        <dbReference type="Proteomes" id="UP000093044"/>
    </source>
</evidence>
<protein>
    <submittedName>
        <fullName evidence="9">Molybdopterin dehydrogenase</fullName>
    </submittedName>
</protein>
<dbReference type="GO" id="GO:0016491">
    <property type="term" value="F:oxidoreductase activity"/>
    <property type="evidence" value="ECO:0007669"/>
    <property type="project" value="UniProtKB-KW"/>
</dbReference>
<dbReference type="SUPFAM" id="SSF54292">
    <property type="entry name" value="2Fe-2S ferredoxin-like"/>
    <property type="match status" value="1"/>
</dbReference>
<dbReference type="KEGG" id="cpor:BED41_12980"/>
<organism evidence="9 10">
    <name type="scientific">Cloacibacillus porcorum</name>
    <dbReference type="NCBI Taxonomy" id="1197717"/>
    <lineage>
        <taxon>Bacteria</taxon>
        <taxon>Thermotogati</taxon>
        <taxon>Synergistota</taxon>
        <taxon>Synergistia</taxon>
        <taxon>Synergistales</taxon>
        <taxon>Synergistaceae</taxon>
        <taxon>Cloacibacillus</taxon>
    </lineage>
</organism>
<gene>
    <name evidence="9" type="ORF">BED41_12980</name>
</gene>
<evidence type="ECO:0000256" key="1">
    <source>
        <dbReference type="ARBA" id="ARBA00022630"/>
    </source>
</evidence>
<dbReference type="InterPro" id="IPR016167">
    <property type="entry name" value="FAD-bd_PCMH_sub1"/>
</dbReference>
<evidence type="ECO:0000256" key="3">
    <source>
        <dbReference type="ARBA" id="ARBA00022827"/>
    </source>
</evidence>
<evidence type="ECO:0000256" key="5">
    <source>
        <dbReference type="ARBA" id="ARBA00023004"/>
    </source>
</evidence>
<dbReference type="Pfam" id="PF01799">
    <property type="entry name" value="Fer2_2"/>
    <property type="match status" value="1"/>
</dbReference>
<keyword evidence="10" id="KW-1185">Reference proteome</keyword>
<dbReference type="GO" id="GO:0071949">
    <property type="term" value="F:FAD binding"/>
    <property type="evidence" value="ECO:0007669"/>
    <property type="project" value="InterPro"/>
</dbReference>
<dbReference type="InterPro" id="IPR016166">
    <property type="entry name" value="FAD-bd_PCMH"/>
</dbReference>
<dbReference type="InterPro" id="IPR012675">
    <property type="entry name" value="Beta-grasp_dom_sf"/>
</dbReference>
<dbReference type="InterPro" id="IPR002346">
    <property type="entry name" value="Mopterin_DH_FAD-bd"/>
</dbReference>
<dbReference type="Gene3D" id="3.30.390.50">
    <property type="entry name" value="CO dehydrogenase flavoprotein, C-terminal domain"/>
    <property type="match status" value="1"/>
</dbReference>
<dbReference type="STRING" id="1197717.BED41_12980"/>
<dbReference type="PANTHER" id="PTHR45444">
    <property type="entry name" value="XANTHINE DEHYDROGENASE"/>
    <property type="match status" value="1"/>
</dbReference>
<dbReference type="InterPro" id="IPR002888">
    <property type="entry name" value="2Fe-2S-bd"/>
</dbReference>
<dbReference type="InterPro" id="IPR016169">
    <property type="entry name" value="FAD-bd_PCMH_sub2"/>
</dbReference>
<evidence type="ECO:0000256" key="4">
    <source>
        <dbReference type="ARBA" id="ARBA00023002"/>
    </source>
</evidence>
<keyword evidence="1" id="KW-0285">Flavoprotein</keyword>
<feature type="compositionally biased region" description="Basic and acidic residues" evidence="6">
    <location>
        <begin position="456"/>
        <end position="470"/>
    </location>
</feature>
<keyword evidence="5" id="KW-0408">Iron</keyword>
<dbReference type="SMART" id="SM01092">
    <property type="entry name" value="CO_deh_flav_C"/>
    <property type="match status" value="1"/>
</dbReference>
<dbReference type="PROSITE" id="PS00197">
    <property type="entry name" value="2FE2S_FER_1"/>
    <property type="match status" value="1"/>
</dbReference>
<dbReference type="PROSITE" id="PS51387">
    <property type="entry name" value="FAD_PCMH"/>
    <property type="match status" value="1"/>
</dbReference>
<feature type="region of interest" description="Disordered" evidence="6">
    <location>
        <begin position="456"/>
        <end position="476"/>
    </location>
</feature>
<evidence type="ECO:0000259" key="7">
    <source>
        <dbReference type="PROSITE" id="PS51085"/>
    </source>
</evidence>
<dbReference type="SUPFAM" id="SSF56176">
    <property type="entry name" value="FAD-binding/transporter-associated domain-like"/>
    <property type="match status" value="1"/>
</dbReference>
<dbReference type="EMBL" id="CP016757">
    <property type="protein sequence ID" value="ANZ45922.1"/>
    <property type="molecule type" value="Genomic_DNA"/>
</dbReference>
<dbReference type="Gene3D" id="1.10.150.120">
    <property type="entry name" value="[2Fe-2S]-binding domain"/>
    <property type="match status" value="1"/>
</dbReference>
<keyword evidence="2" id="KW-0479">Metal-binding</keyword>
<feature type="domain" description="FAD-binding PCMH-type" evidence="8">
    <location>
        <begin position="172"/>
        <end position="347"/>
    </location>
</feature>
<dbReference type="Gene3D" id="3.10.20.30">
    <property type="match status" value="1"/>
</dbReference>
<evidence type="ECO:0000313" key="9">
    <source>
        <dbReference type="EMBL" id="ANZ45922.1"/>
    </source>
</evidence>
<dbReference type="Pfam" id="PF00941">
    <property type="entry name" value="FAD_binding_5"/>
    <property type="match status" value="1"/>
</dbReference>
<dbReference type="GO" id="GO:0051537">
    <property type="term" value="F:2 iron, 2 sulfur cluster binding"/>
    <property type="evidence" value="ECO:0007669"/>
    <property type="project" value="InterPro"/>
</dbReference>
<name>A0A1B2I7G8_9BACT</name>
<dbReference type="Pfam" id="PF00111">
    <property type="entry name" value="Fer2"/>
    <property type="match status" value="1"/>
</dbReference>
<evidence type="ECO:0000256" key="6">
    <source>
        <dbReference type="SAM" id="MobiDB-lite"/>
    </source>
</evidence>
<dbReference type="PROSITE" id="PS51085">
    <property type="entry name" value="2FE2S_FER_2"/>
    <property type="match status" value="1"/>
</dbReference>
<reference evidence="9" key="1">
    <citation type="submission" date="2016-08" db="EMBL/GenBank/DDBJ databases">
        <title>Complete genome of Cloacibacillus porcorum.</title>
        <authorList>
            <person name="Looft T."/>
            <person name="Bayles D.O."/>
            <person name="Alt D.P."/>
        </authorList>
    </citation>
    <scope>NUCLEOTIDE SEQUENCE [LARGE SCALE GENOMIC DNA]</scope>
    <source>
        <strain evidence="9">CL-84</strain>
    </source>
</reference>
<sequence length="476" mass="51245">MRIELTVNGKLCHAEVPPMKLLIAVLREDLGLGGTKEGCGEGECGACSVIMNGRLINACLVPAFQASGSEILTIEGLGSSENMDILQRAFVLEGGVQCGFCTPGMILAARALLEENPDPSLDEIKTALSGNICRCTGYERIYNAVRRAVAEGYCDTFKKRENLCSGQLPQPTNDEDKIYLLPETLKEALSMLAENPGAVILAGTTDIVPDIKNGKFSADRLLDVSRIKEIKGIYKAGGEIHIGAGATNGDIVRSSIMKKYLPALWEASRRSGAPAVQNRATVAGNIATASGAADLPTILLPLEARVVLESARGARELPLERFIAGYRQTERRADELIAEIVITVPAVGAYQRFFKRGSRRALTLSRISLGFCLEIERDVIKSFRAGAGSMSPVPIRLPRTEAALVGKRLDAKLIESACGAISAELTPRKSAAWRKKMASNLLRTFLTDVSEAEAGKVRVPEDIPSEERNGPRRLNG</sequence>
<dbReference type="InterPro" id="IPR016208">
    <property type="entry name" value="Ald_Oxase/xanthine_DH-like"/>
</dbReference>
<dbReference type="Gene3D" id="3.30.465.10">
    <property type="match status" value="1"/>
</dbReference>
<dbReference type="InterPro" id="IPR036318">
    <property type="entry name" value="FAD-bd_PCMH-like_sf"/>
</dbReference>
<dbReference type="InterPro" id="IPR005107">
    <property type="entry name" value="CO_DH_flav_C"/>
</dbReference>
<dbReference type="GeneID" id="83058759"/>
<dbReference type="PANTHER" id="PTHR45444:SF3">
    <property type="entry name" value="XANTHINE DEHYDROGENASE"/>
    <property type="match status" value="1"/>
</dbReference>
<evidence type="ECO:0000259" key="8">
    <source>
        <dbReference type="PROSITE" id="PS51387"/>
    </source>
</evidence>
<dbReference type="GO" id="GO:0005506">
    <property type="term" value="F:iron ion binding"/>
    <property type="evidence" value="ECO:0007669"/>
    <property type="project" value="InterPro"/>
</dbReference>
<dbReference type="InterPro" id="IPR036683">
    <property type="entry name" value="CO_DH_flav_C_dom_sf"/>
</dbReference>
<dbReference type="InterPro" id="IPR006058">
    <property type="entry name" value="2Fe2S_fd_BS"/>
</dbReference>
<dbReference type="InterPro" id="IPR036010">
    <property type="entry name" value="2Fe-2S_ferredoxin-like_sf"/>
</dbReference>
<dbReference type="InterPro" id="IPR036884">
    <property type="entry name" value="2Fe-2S-bd_dom_sf"/>
</dbReference>
<accession>A0A1B2I7G8</accession>
<dbReference type="Proteomes" id="UP000093044">
    <property type="component" value="Chromosome"/>
</dbReference>
<dbReference type="RefSeq" id="WP_066747116.1">
    <property type="nucleotide sequence ID" value="NZ_CP016757.1"/>
</dbReference>
<keyword evidence="4" id="KW-0560">Oxidoreductase</keyword>
<dbReference type="InterPro" id="IPR001041">
    <property type="entry name" value="2Fe-2S_ferredoxin-type"/>
</dbReference>
<dbReference type="OrthoDB" id="4903at2"/>